<dbReference type="SUPFAM" id="SSF54631">
    <property type="entry name" value="CBS-domain pair"/>
    <property type="match status" value="1"/>
</dbReference>
<dbReference type="InterPro" id="IPR001093">
    <property type="entry name" value="IMP_DH_GMPRt"/>
</dbReference>
<dbReference type="InterPro" id="IPR013785">
    <property type="entry name" value="Aldolase_TIM"/>
</dbReference>
<sequence length="496" mass="54029">MRILPEISRTFGEYLLLPNLTDEGCTPDKVDLSAPLVRHPVGERSPIRIATPLTSAIMGAVSSPQLAIALAQVGGISFIHQNQPVAEQAAMVAAVKKHKAGFRYNDVNIKPSATLEEADRLLREHDRAVVIVTDDGSPSGAFLGLITAQDFNFHRHQAGDTVESRMRPVAELATGTPGMSLTTANSLLWDSRQDVLPLVGDDGRVTALVQRRDYELHQQFSNESVDDAKQFRVGAGVNTHDYRERIPALVEAGADILCLDSSDGYSVWQKDVIEYVRKEYGDTVRIGAGNVVDARGFRYLADAGADFVKVGIGGGSICITRDQKGIGRGQASALTEIVTERDRYAEQTGMYVPLCSDGGIIHDSHMAIAFAFGADFLMLGRYFARFSESPAPQVKLGGQIVKEYWGEGSARARNAARYGQGKELAFEEGVDGYVPYAGSLYDNVKVTLAKIRSTMISCGSVNLRQFHESATLIQVSQQTFVQNSEEVDRNDRPTVV</sequence>
<dbReference type="InterPro" id="IPR000644">
    <property type="entry name" value="CBS_dom"/>
</dbReference>
<keyword evidence="14" id="KW-1185">Reference proteome</keyword>
<evidence type="ECO:0000256" key="11">
    <source>
        <dbReference type="PROSITE-ProRule" id="PRU00703"/>
    </source>
</evidence>
<evidence type="ECO:0000256" key="9">
    <source>
        <dbReference type="ARBA" id="ARBA00023122"/>
    </source>
</evidence>
<keyword evidence="6" id="KW-0630">Potassium</keyword>
<feature type="domain" description="CBS" evidence="12">
    <location>
        <begin position="166"/>
        <end position="224"/>
    </location>
</feature>
<dbReference type="Pfam" id="PF00478">
    <property type="entry name" value="IMPDH"/>
    <property type="match status" value="1"/>
</dbReference>
<dbReference type="Proteomes" id="UP000624709">
    <property type="component" value="Unassembled WGS sequence"/>
</dbReference>
<evidence type="ECO:0000256" key="3">
    <source>
        <dbReference type="ARBA" id="ARBA00022723"/>
    </source>
</evidence>
<dbReference type="PANTHER" id="PTHR11911">
    <property type="entry name" value="INOSINE-5-MONOPHOSPHATE DEHYDROGENASE RELATED"/>
    <property type="match status" value="1"/>
</dbReference>
<dbReference type="RefSeq" id="WP_203828528.1">
    <property type="nucleotide sequence ID" value="NZ_BAAATY010000034.1"/>
</dbReference>
<name>A0ABQ4BIK9_9ACTN</name>
<evidence type="ECO:0000256" key="6">
    <source>
        <dbReference type="ARBA" id="ARBA00022958"/>
    </source>
</evidence>
<organism evidence="13 14">
    <name type="scientific">Actinoplanes palleronii</name>
    <dbReference type="NCBI Taxonomy" id="113570"/>
    <lineage>
        <taxon>Bacteria</taxon>
        <taxon>Bacillati</taxon>
        <taxon>Actinomycetota</taxon>
        <taxon>Actinomycetes</taxon>
        <taxon>Micromonosporales</taxon>
        <taxon>Micromonosporaceae</taxon>
        <taxon>Actinoplanes</taxon>
    </lineage>
</organism>
<comment type="caution">
    <text evidence="13">The sequence shown here is derived from an EMBL/GenBank/DDBJ whole genome shotgun (WGS) entry which is preliminary data.</text>
</comment>
<evidence type="ECO:0000256" key="4">
    <source>
        <dbReference type="ARBA" id="ARBA00022749"/>
    </source>
</evidence>
<feature type="domain" description="CBS" evidence="12">
    <location>
        <begin position="102"/>
        <end position="161"/>
    </location>
</feature>
<dbReference type="SUPFAM" id="SSF51412">
    <property type="entry name" value="Inosine monophosphate dehydrogenase (IMPDH)"/>
    <property type="match status" value="1"/>
</dbReference>
<dbReference type="NCBIfam" id="NF005493">
    <property type="entry name" value="PRK07107.1"/>
    <property type="match status" value="1"/>
</dbReference>
<proteinExistence type="inferred from homology"/>
<keyword evidence="7" id="KW-0560">Oxidoreductase</keyword>
<reference evidence="13 14" key="1">
    <citation type="submission" date="2021-01" db="EMBL/GenBank/DDBJ databases">
        <title>Whole genome shotgun sequence of Actinoplanes palleronii NBRC 14916.</title>
        <authorList>
            <person name="Komaki H."/>
            <person name="Tamura T."/>
        </authorList>
    </citation>
    <scope>NUCLEOTIDE SEQUENCE [LARGE SCALE GENOMIC DNA]</scope>
    <source>
        <strain evidence="13 14">NBRC 14916</strain>
    </source>
</reference>
<gene>
    <name evidence="13" type="ORF">Apa02nite_066220</name>
</gene>
<dbReference type="CDD" id="cd00381">
    <property type="entry name" value="IMPDH"/>
    <property type="match status" value="1"/>
</dbReference>
<comment type="similarity">
    <text evidence="2">Belongs to the IMPDH/GMPR family.</text>
</comment>
<evidence type="ECO:0000259" key="12">
    <source>
        <dbReference type="PROSITE" id="PS51371"/>
    </source>
</evidence>
<dbReference type="InterPro" id="IPR046342">
    <property type="entry name" value="CBS_dom_sf"/>
</dbReference>
<comment type="cofactor">
    <cofactor evidence="1">
        <name>K(+)</name>
        <dbReference type="ChEBI" id="CHEBI:29103"/>
    </cofactor>
</comment>
<evidence type="ECO:0000256" key="1">
    <source>
        <dbReference type="ARBA" id="ARBA00001958"/>
    </source>
</evidence>
<dbReference type="PANTHER" id="PTHR11911:SF111">
    <property type="entry name" value="INOSINE-5'-MONOPHOSPHATE DEHYDROGENASE"/>
    <property type="match status" value="1"/>
</dbReference>
<dbReference type="PIRSF" id="PIRSF000130">
    <property type="entry name" value="IMPDH"/>
    <property type="match status" value="1"/>
</dbReference>
<protein>
    <submittedName>
        <fullName evidence="13">Inosine 5-monophosphate dehydrogenase</fullName>
    </submittedName>
</protein>
<evidence type="ECO:0000256" key="10">
    <source>
        <dbReference type="ARBA" id="ARBA00048028"/>
    </source>
</evidence>
<evidence type="ECO:0000313" key="13">
    <source>
        <dbReference type="EMBL" id="GIE70514.1"/>
    </source>
</evidence>
<keyword evidence="9 11" id="KW-0129">CBS domain</keyword>
<comment type="catalytic activity">
    <reaction evidence="10">
        <text>IMP + NAD(+) + H2O = XMP + NADH + H(+)</text>
        <dbReference type="Rhea" id="RHEA:11708"/>
        <dbReference type="ChEBI" id="CHEBI:15377"/>
        <dbReference type="ChEBI" id="CHEBI:15378"/>
        <dbReference type="ChEBI" id="CHEBI:57464"/>
        <dbReference type="ChEBI" id="CHEBI:57540"/>
        <dbReference type="ChEBI" id="CHEBI:57945"/>
        <dbReference type="ChEBI" id="CHEBI:58053"/>
        <dbReference type="EC" id="1.1.1.205"/>
    </reaction>
</comment>
<dbReference type="Gene3D" id="3.20.20.70">
    <property type="entry name" value="Aldolase class I"/>
    <property type="match status" value="1"/>
</dbReference>
<dbReference type="EMBL" id="BOMS01000106">
    <property type="protein sequence ID" value="GIE70514.1"/>
    <property type="molecule type" value="Genomic_DNA"/>
</dbReference>
<keyword evidence="4" id="KW-0332">GMP biosynthesis</keyword>
<keyword evidence="5" id="KW-0658">Purine biosynthesis</keyword>
<evidence type="ECO:0000256" key="5">
    <source>
        <dbReference type="ARBA" id="ARBA00022755"/>
    </source>
</evidence>
<evidence type="ECO:0000256" key="2">
    <source>
        <dbReference type="ARBA" id="ARBA00005502"/>
    </source>
</evidence>
<evidence type="ECO:0000256" key="7">
    <source>
        <dbReference type="ARBA" id="ARBA00023002"/>
    </source>
</evidence>
<evidence type="ECO:0000313" key="14">
    <source>
        <dbReference type="Proteomes" id="UP000624709"/>
    </source>
</evidence>
<accession>A0ABQ4BIK9</accession>
<dbReference type="InterPro" id="IPR005990">
    <property type="entry name" value="IMP_DH"/>
</dbReference>
<dbReference type="InterPro" id="IPR015875">
    <property type="entry name" value="IMP_DH/GMP_Rdtase_CS"/>
</dbReference>
<evidence type="ECO:0000256" key="8">
    <source>
        <dbReference type="ARBA" id="ARBA00023027"/>
    </source>
</evidence>
<dbReference type="PROSITE" id="PS51371">
    <property type="entry name" value="CBS"/>
    <property type="match status" value="2"/>
</dbReference>
<dbReference type="PROSITE" id="PS00487">
    <property type="entry name" value="IMP_DH_GMP_RED"/>
    <property type="match status" value="1"/>
</dbReference>
<dbReference type="CDD" id="cd04601">
    <property type="entry name" value="CBS_pair_IMPDH"/>
    <property type="match status" value="1"/>
</dbReference>
<keyword evidence="3" id="KW-0479">Metal-binding</keyword>
<keyword evidence="8" id="KW-0520">NAD</keyword>
<dbReference type="SMART" id="SM01240">
    <property type="entry name" value="IMPDH"/>
    <property type="match status" value="1"/>
</dbReference>